<dbReference type="Pfam" id="PF01960">
    <property type="entry name" value="ArgJ"/>
    <property type="match status" value="1"/>
</dbReference>
<keyword evidence="9" id="KW-0012">Acyltransferase</keyword>
<comment type="caution">
    <text evidence="13">The sequence shown here is derived from an EMBL/GenBank/DDBJ whole genome shotgun (WGS) entry which is preliminary data.</text>
</comment>
<dbReference type="FunFam" id="3.30.2330.10:FF:000001">
    <property type="entry name" value="Arginine biosynthesis bifunctional protein ArgJ, mitochondrial"/>
    <property type="match status" value="1"/>
</dbReference>
<dbReference type="GO" id="GO:0004042">
    <property type="term" value="F:L-glutamate N-acetyltransferase activity"/>
    <property type="evidence" value="ECO:0007669"/>
    <property type="project" value="TreeGrafter"/>
</dbReference>
<dbReference type="Gene3D" id="3.60.70.12">
    <property type="entry name" value="L-amino peptidase D-ALA esterase/amidase"/>
    <property type="match status" value="1"/>
</dbReference>
<evidence type="ECO:0000313" key="13">
    <source>
        <dbReference type="EMBL" id="MPL95852.1"/>
    </source>
</evidence>
<organism evidence="13">
    <name type="scientific">bioreactor metagenome</name>
    <dbReference type="NCBI Taxonomy" id="1076179"/>
    <lineage>
        <taxon>unclassified sequences</taxon>
        <taxon>metagenomes</taxon>
        <taxon>ecological metagenomes</taxon>
    </lineage>
</organism>
<protein>
    <submittedName>
        <fullName evidence="13">Arginine biosynthesis bifunctional protein ArgJ</fullName>
    </submittedName>
</protein>
<comment type="similarity">
    <text evidence="2">Belongs to the ArgJ family.</text>
</comment>
<comment type="catalytic activity">
    <reaction evidence="10">
        <text>L-glutamate + acetyl-CoA = N-acetyl-L-glutamate + CoA + H(+)</text>
        <dbReference type="Rhea" id="RHEA:24292"/>
        <dbReference type="ChEBI" id="CHEBI:15378"/>
        <dbReference type="ChEBI" id="CHEBI:29985"/>
        <dbReference type="ChEBI" id="CHEBI:44337"/>
        <dbReference type="ChEBI" id="CHEBI:57287"/>
        <dbReference type="ChEBI" id="CHEBI:57288"/>
        <dbReference type="EC" id="2.3.1.1"/>
    </reaction>
</comment>
<keyword evidence="4" id="KW-0055">Arginine biosynthesis</keyword>
<dbReference type="PANTHER" id="PTHR23100:SF0">
    <property type="entry name" value="ARGININE BIOSYNTHESIS BIFUNCTIONAL PROTEIN ARGJ, MITOCHONDRIAL"/>
    <property type="match status" value="1"/>
</dbReference>
<dbReference type="NCBIfam" id="NF003802">
    <property type="entry name" value="PRK05388.1"/>
    <property type="match status" value="1"/>
</dbReference>
<dbReference type="InterPro" id="IPR016117">
    <property type="entry name" value="ArgJ-like_dom_sf"/>
</dbReference>
<dbReference type="FunFam" id="3.10.20.340:FF:000001">
    <property type="entry name" value="Arginine biosynthesis bifunctional protein ArgJ, chloroplastic"/>
    <property type="match status" value="1"/>
</dbReference>
<keyword evidence="8" id="KW-0511">Multifunctional enzyme</keyword>
<evidence type="ECO:0000256" key="8">
    <source>
        <dbReference type="ARBA" id="ARBA00023268"/>
    </source>
</evidence>
<keyword evidence="7" id="KW-0068">Autocatalytic cleavage</keyword>
<dbReference type="GO" id="GO:0004358">
    <property type="term" value="F:L-glutamate N-acetyltransferase activity, acting on acetyl-L-ornithine as donor"/>
    <property type="evidence" value="ECO:0007669"/>
    <property type="project" value="UniProtKB-EC"/>
</dbReference>
<dbReference type="HAMAP" id="MF_01106">
    <property type="entry name" value="ArgJ"/>
    <property type="match status" value="1"/>
</dbReference>
<comment type="subunit">
    <text evidence="3">Heterotetramer of two alpha and two beta chains.</text>
</comment>
<evidence type="ECO:0000256" key="4">
    <source>
        <dbReference type="ARBA" id="ARBA00022571"/>
    </source>
</evidence>
<keyword evidence="5" id="KW-0028">Amino-acid biosynthesis</keyword>
<dbReference type="GO" id="GO:0006526">
    <property type="term" value="P:L-arginine biosynthetic process"/>
    <property type="evidence" value="ECO:0007669"/>
    <property type="project" value="UniProtKB-KW"/>
</dbReference>
<dbReference type="InterPro" id="IPR042195">
    <property type="entry name" value="ArgJ_beta_C"/>
</dbReference>
<proteinExistence type="inferred from homology"/>
<accession>A0A644VZF9</accession>
<dbReference type="EMBL" id="VSSQ01000484">
    <property type="protein sequence ID" value="MPL95852.1"/>
    <property type="molecule type" value="Genomic_DNA"/>
</dbReference>
<dbReference type="GO" id="GO:0005737">
    <property type="term" value="C:cytoplasm"/>
    <property type="evidence" value="ECO:0007669"/>
    <property type="project" value="UniProtKB-SubCell"/>
</dbReference>
<evidence type="ECO:0000256" key="9">
    <source>
        <dbReference type="ARBA" id="ARBA00023315"/>
    </source>
</evidence>
<evidence type="ECO:0000256" key="12">
    <source>
        <dbReference type="ARBA" id="ARBA00054976"/>
    </source>
</evidence>
<comment type="catalytic activity">
    <reaction evidence="11">
        <text>N(2)-acetyl-L-ornithine + L-glutamate = N-acetyl-L-glutamate + L-ornithine</text>
        <dbReference type="Rhea" id="RHEA:15349"/>
        <dbReference type="ChEBI" id="CHEBI:29985"/>
        <dbReference type="ChEBI" id="CHEBI:44337"/>
        <dbReference type="ChEBI" id="CHEBI:46911"/>
        <dbReference type="ChEBI" id="CHEBI:57805"/>
        <dbReference type="EC" id="2.3.1.35"/>
    </reaction>
</comment>
<dbReference type="InterPro" id="IPR002813">
    <property type="entry name" value="Arg_biosynth_ArgJ"/>
</dbReference>
<evidence type="ECO:0000256" key="3">
    <source>
        <dbReference type="ARBA" id="ARBA00011475"/>
    </source>
</evidence>
<comment type="subcellular location">
    <subcellularLocation>
        <location evidence="1">Cytoplasm</location>
    </subcellularLocation>
</comment>
<gene>
    <name evidence="13" type="primary">argJ_10</name>
    <name evidence="13" type="ORF">SDC9_42025</name>
</gene>
<dbReference type="PANTHER" id="PTHR23100">
    <property type="entry name" value="ARGININE BIOSYNTHESIS BIFUNCTIONAL PROTEIN ARGJ"/>
    <property type="match status" value="1"/>
</dbReference>
<reference evidence="13" key="1">
    <citation type="submission" date="2019-08" db="EMBL/GenBank/DDBJ databases">
        <authorList>
            <person name="Kucharzyk K."/>
            <person name="Murdoch R.W."/>
            <person name="Higgins S."/>
            <person name="Loffler F."/>
        </authorList>
    </citation>
    <scope>NUCLEOTIDE SEQUENCE</scope>
</reference>
<dbReference type="FunFam" id="3.60.70.12:FF:000001">
    <property type="entry name" value="Arginine biosynthesis bifunctional protein ArgJ, chloroplastic"/>
    <property type="match status" value="1"/>
</dbReference>
<evidence type="ECO:0000256" key="1">
    <source>
        <dbReference type="ARBA" id="ARBA00004496"/>
    </source>
</evidence>
<evidence type="ECO:0000256" key="2">
    <source>
        <dbReference type="ARBA" id="ARBA00006774"/>
    </source>
</evidence>
<keyword evidence="6" id="KW-0808">Transferase</keyword>
<dbReference type="AlphaFoldDB" id="A0A644VZF9"/>
<dbReference type="NCBIfam" id="TIGR00120">
    <property type="entry name" value="ArgJ"/>
    <property type="match status" value="1"/>
</dbReference>
<evidence type="ECO:0000256" key="10">
    <source>
        <dbReference type="ARBA" id="ARBA00048372"/>
    </source>
</evidence>
<sequence length="406" mass="42765">MQIIDGSVTVSKGFSANGVACGIKKRKKDMALVVSEVQCSFAGSFTTNLVKAAPVLWDQKLVASQDHVKAIVINSGNANACTAEQGLKDTEATAAYAGSVLGCKAEEVLVCSTGVIGVPLPMDKVKEGIELCSKELSTSREASAEAALAICTTDTFKKEVAVSVQIEGRTVHIGGMAKGSGMIHPNMATMLSFITTDAAIGKQTLQALLGSSIVDTYNMISVDGDTSTNDTVLVLANGMSGTTMLGPDHPEWETFTQAFLYVHTELAKAIVRDGEGAGKFLEVKVTGAKDKQTAQTLARSVITSNLVKTAFFGSDANWGRILCAMGYSGADFNPSALNLSFSSAKGTIQVVENGVPLAFDEHLAKGILMEREITTLAQLKDGNGEGTAWGCDLSYEYVRINGDYRS</sequence>
<dbReference type="CDD" id="cd02152">
    <property type="entry name" value="OAT"/>
    <property type="match status" value="1"/>
</dbReference>
<evidence type="ECO:0000256" key="5">
    <source>
        <dbReference type="ARBA" id="ARBA00022605"/>
    </source>
</evidence>
<dbReference type="Gene3D" id="3.30.2330.10">
    <property type="entry name" value="arginine biosynthesis bifunctional protein suprefamily"/>
    <property type="match status" value="1"/>
</dbReference>
<dbReference type="GO" id="GO:0006592">
    <property type="term" value="P:ornithine biosynthetic process"/>
    <property type="evidence" value="ECO:0007669"/>
    <property type="project" value="TreeGrafter"/>
</dbReference>
<dbReference type="SUPFAM" id="SSF56266">
    <property type="entry name" value="DmpA/ArgJ-like"/>
    <property type="match status" value="1"/>
</dbReference>
<evidence type="ECO:0000256" key="11">
    <source>
        <dbReference type="ARBA" id="ARBA00049439"/>
    </source>
</evidence>
<name>A0A644VZF9_9ZZZZ</name>
<comment type="function">
    <text evidence="12">Catalyzes two activities which are involved in the cyclic version of arginine biosynthesis: the synthesis of N-acetylglutamate from glutamate and acetyl-CoA as the acetyl donor, and of ornithine by transacetylation between N(2)-acetylornithine and glutamate.</text>
</comment>
<evidence type="ECO:0000256" key="7">
    <source>
        <dbReference type="ARBA" id="ARBA00022813"/>
    </source>
</evidence>
<evidence type="ECO:0000256" key="6">
    <source>
        <dbReference type="ARBA" id="ARBA00022679"/>
    </source>
</evidence>
<dbReference type="Gene3D" id="3.10.20.340">
    <property type="entry name" value="ArgJ beta chain, C-terminal domain"/>
    <property type="match status" value="1"/>
</dbReference>